<evidence type="ECO:0000313" key="3">
    <source>
        <dbReference type="Proteomes" id="UP000479000"/>
    </source>
</evidence>
<feature type="compositionally biased region" description="Polar residues" evidence="1">
    <location>
        <begin position="73"/>
        <end position="88"/>
    </location>
</feature>
<name>A0A6H5HS10_9HEMI</name>
<evidence type="ECO:0000313" key="2">
    <source>
        <dbReference type="EMBL" id="CAB0019390.1"/>
    </source>
</evidence>
<dbReference type="Proteomes" id="UP000479000">
    <property type="component" value="Unassembled WGS sequence"/>
</dbReference>
<protein>
    <submittedName>
        <fullName evidence="2">Uncharacterized protein</fullName>
    </submittedName>
</protein>
<organism evidence="2 3">
    <name type="scientific">Nesidiocoris tenuis</name>
    <dbReference type="NCBI Taxonomy" id="355587"/>
    <lineage>
        <taxon>Eukaryota</taxon>
        <taxon>Metazoa</taxon>
        <taxon>Ecdysozoa</taxon>
        <taxon>Arthropoda</taxon>
        <taxon>Hexapoda</taxon>
        <taxon>Insecta</taxon>
        <taxon>Pterygota</taxon>
        <taxon>Neoptera</taxon>
        <taxon>Paraneoptera</taxon>
        <taxon>Hemiptera</taxon>
        <taxon>Heteroptera</taxon>
        <taxon>Panheteroptera</taxon>
        <taxon>Cimicomorpha</taxon>
        <taxon>Miridae</taxon>
        <taxon>Dicyphina</taxon>
        <taxon>Nesidiocoris</taxon>
    </lineage>
</organism>
<dbReference type="AlphaFoldDB" id="A0A6H5HS10"/>
<reference evidence="2 3" key="1">
    <citation type="submission" date="2020-02" db="EMBL/GenBank/DDBJ databases">
        <authorList>
            <person name="Ferguson B K."/>
        </authorList>
    </citation>
    <scope>NUCLEOTIDE SEQUENCE [LARGE SCALE GENOMIC DNA]</scope>
</reference>
<sequence length="96" mass="10888">MVERLNFINDIFSSKSVSGEIRNIMILAQNFFVCALMGVNLVEKSADFTDNIDECLVGLLITLYLLLKWRNSGKSRGTWPTKTQASETQTHDQTRC</sequence>
<accession>A0A6H5HS10</accession>
<feature type="region of interest" description="Disordered" evidence="1">
    <location>
        <begin position="73"/>
        <end position="96"/>
    </location>
</feature>
<dbReference type="EMBL" id="CADCXU010033947">
    <property type="protein sequence ID" value="CAB0019390.1"/>
    <property type="molecule type" value="Genomic_DNA"/>
</dbReference>
<keyword evidence="3" id="KW-1185">Reference proteome</keyword>
<evidence type="ECO:0000256" key="1">
    <source>
        <dbReference type="SAM" id="MobiDB-lite"/>
    </source>
</evidence>
<gene>
    <name evidence="2" type="ORF">NTEN_LOCUS23102</name>
</gene>
<proteinExistence type="predicted"/>